<feature type="region of interest" description="Disordered" evidence="1">
    <location>
        <begin position="172"/>
        <end position="216"/>
    </location>
</feature>
<proteinExistence type="predicted"/>
<sequence length="233" mass="26052">MCDPTGVHITRIYVNCSRQSPSPIRRTNTVPVCTSTPIINVGSSDPKQQMALLAKEILKSQRSTDTFIQKSDSPKQQMPMYNKEILKPQYSSETFILKSDSPEKHMALFNKEVPMSQNSSDISSPKSASPRKYEEFAFFSKETGQKIDFNTGDGIAKVAVINTETITKKTKKTRQTLAVVPPPQKSNRSSKSSDDGDYLVPMTNKVQSSNKNEKTNFTSYDGIQMFQFTLDDG</sequence>
<dbReference type="Proteomes" id="UP000663832">
    <property type="component" value="Unassembled WGS sequence"/>
</dbReference>
<evidence type="ECO:0000313" key="2">
    <source>
        <dbReference type="EMBL" id="CAF0910582.1"/>
    </source>
</evidence>
<protein>
    <submittedName>
        <fullName evidence="2">Uncharacterized protein</fullName>
    </submittedName>
</protein>
<comment type="caution">
    <text evidence="2">The sequence shown here is derived from an EMBL/GenBank/DDBJ whole genome shotgun (WGS) entry which is preliminary data.</text>
</comment>
<dbReference type="OrthoDB" id="10009771at2759"/>
<dbReference type="EMBL" id="CAJNOM010000368">
    <property type="protein sequence ID" value="CAF1397143.1"/>
    <property type="molecule type" value="Genomic_DNA"/>
</dbReference>
<accession>A0A814AB77</accession>
<gene>
    <name evidence="2" type="ORF">BJG266_LOCUS10977</name>
    <name evidence="3" type="ORF">QVE165_LOCUS36495</name>
    <name evidence="4" type="ORF">QVE165_LOCUS36547</name>
</gene>
<feature type="compositionally biased region" description="Polar residues" evidence="1">
    <location>
        <begin position="204"/>
        <end position="216"/>
    </location>
</feature>
<dbReference type="AlphaFoldDB" id="A0A814AB77"/>
<keyword evidence="5" id="KW-1185">Reference proteome</keyword>
<evidence type="ECO:0000256" key="1">
    <source>
        <dbReference type="SAM" id="MobiDB-lite"/>
    </source>
</evidence>
<name>A0A814AB77_9BILA</name>
<evidence type="ECO:0000313" key="5">
    <source>
        <dbReference type="Proteomes" id="UP000663832"/>
    </source>
</evidence>
<dbReference type="EMBL" id="CAJNOM010000367">
    <property type="protein sequence ID" value="CAF1396217.1"/>
    <property type="molecule type" value="Genomic_DNA"/>
</dbReference>
<evidence type="ECO:0000313" key="3">
    <source>
        <dbReference type="EMBL" id="CAF1396217.1"/>
    </source>
</evidence>
<dbReference type="EMBL" id="CAJNOI010000039">
    <property type="protein sequence ID" value="CAF0910582.1"/>
    <property type="molecule type" value="Genomic_DNA"/>
</dbReference>
<dbReference type="Proteomes" id="UP000663877">
    <property type="component" value="Unassembled WGS sequence"/>
</dbReference>
<organism evidence="2 6">
    <name type="scientific">Adineta steineri</name>
    <dbReference type="NCBI Taxonomy" id="433720"/>
    <lineage>
        <taxon>Eukaryota</taxon>
        <taxon>Metazoa</taxon>
        <taxon>Spiralia</taxon>
        <taxon>Gnathifera</taxon>
        <taxon>Rotifera</taxon>
        <taxon>Eurotatoria</taxon>
        <taxon>Bdelloidea</taxon>
        <taxon>Adinetida</taxon>
        <taxon>Adinetidae</taxon>
        <taxon>Adineta</taxon>
    </lineage>
</organism>
<evidence type="ECO:0000313" key="6">
    <source>
        <dbReference type="Proteomes" id="UP000663877"/>
    </source>
</evidence>
<reference evidence="2" key="1">
    <citation type="submission" date="2021-02" db="EMBL/GenBank/DDBJ databases">
        <authorList>
            <person name="Nowell W R."/>
        </authorList>
    </citation>
    <scope>NUCLEOTIDE SEQUENCE</scope>
</reference>
<evidence type="ECO:0000313" key="4">
    <source>
        <dbReference type="EMBL" id="CAF1397143.1"/>
    </source>
</evidence>